<dbReference type="InterPro" id="IPR036821">
    <property type="entry name" value="Peptide_deformylase_sf"/>
</dbReference>
<comment type="similarity">
    <text evidence="1 6">Belongs to the polypeptide deformylase family.</text>
</comment>
<dbReference type="RefSeq" id="WP_067634573.1">
    <property type="nucleotide sequence ID" value="NZ_CP013213.1"/>
</dbReference>
<dbReference type="EMBL" id="CP013213">
    <property type="protein sequence ID" value="AMC94639.1"/>
    <property type="molecule type" value="Genomic_DNA"/>
</dbReference>
<keyword evidence="3 6" id="KW-0378">Hydrolase</keyword>
<dbReference type="Gene3D" id="3.90.45.10">
    <property type="entry name" value="Peptide deformylase"/>
    <property type="match status" value="1"/>
</dbReference>
<evidence type="ECO:0000256" key="4">
    <source>
        <dbReference type="ARBA" id="ARBA00022917"/>
    </source>
</evidence>
<dbReference type="PIRSF" id="PIRSF004749">
    <property type="entry name" value="Pep_def"/>
    <property type="match status" value="1"/>
</dbReference>
<gene>
    <name evidence="6 7" type="primary">def</name>
    <name evidence="7" type="ORF">AOC36_05495</name>
</gene>
<dbReference type="PANTHER" id="PTHR10458:SF8">
    <property type="entry name" value="PEPTIDE DEFORMYLASE 2"/>
    <property type="match status" value="1"/>
</dbReference>
<dbReference type="AlphaFoldDB" id="A0A0X8H2A4"/>
<dbReference type="EC" id="3.5.1.88" evidence="6"/>
<evidence type="ECO:0000256" key="5">
    <source>
        <dbReference type="ARBA" id="ARBA00023004"/>
    </source>
</evidence>
<comment type="function">
    <text evidence="6">Removes the formyl group from the N-terminal Met of newly synthesized proteins. Requires at least a dipeptide for an efficient rate of reaction. N-terminal L-methionine is a prerequisite for activity but the enzyme has broad specificity at other positions.</text>
</comment>
<dbReference type="Pfam" id="PF01327">
    <property type="entry name" value="Pep_deformylase"/>
    <property type="match status" value="1"/>
</dbReference>
<dbReference type="InterPro" id="IPR023635">
    <property type="entry name" value="Peptide_deformylase"/>
</dbReference>
<evidence type="ECO:0000256" key="3">
    <source>
        <dbReference type="ARBA" id="ARBA00022801"/>
    </source>
</evidence>
<name>A0A0X8H2A4_9FIRM</name>
<dbReference type="KEGG" id="erl:AOC36_05495"/>
<organism evidence="7 8">
    <name type="scientific">Erysipelothrix larvae</name>
    <dbReference type="NCBI Taxonomy" id="1514105"/>
    <lineage>
        <taxon>Bacteria</taxon>
        <taxon>Bacillati</taxon>
        <taxon>Bacillota</taxon>
        <taxon>Erysipelotrichia</taxon>
        <taxon>Erysipelotrichales</taxon>
        <taxon>Erysipelotrichaceae</taxon>
        <taxon>Erysipelothrix</taxon>
    </lineage>
</organism>
<dbReference type="PANTHER" id="PTHR10458">
    <property type="entry name" value="PEPTIDE DEFORMYLASE"/>
    <property type="match status" value="1"/>
</dbReference>
<dbReference type="NCBIfam" id="TIGR00079">
    <property type="entry name" value="pept_deformyl"/>
    <property type="match status" value="1"/>
</dbReference>
<evidence type="ECO:0000256" key="2">
    <source>
        <dbReference type="ARBA" id="ARBA00022723"/>
    </source>
</evidence>
<evidence type="ECO:0000256" key="1">
    <source>
        <dbReference type="ARBA" id="ARBA00010759"/>
    </source>
</evidence>
<dbReference type="GO" id="GO:0042586">
    <property type="term" value="F:peptide deformylase activity"/>
    <property type="evidence" value="ECO:0007669"/>
    <property type="project" value="UniProtKB-UniRule"/>
</dbReference>
<reference evidence="7 8" key="1">
    <citation type="submission" date="2015-10" db="EMBL/GenBank/DDBJ databases">
        <title>Erysipelothrix larvae sp. LV19 isolated from the larval gut of the rhinoceros beetle, Trypoxylus dichotomus.</title>
        <authorList>
            <person name="Lim S."/>
            <person name="Kim B.-C."/>
        </authorList>
    </citation>
    <scope>NUCLEOTIDE SEQUENCE [LARGE SCALE GENOMIC DNA]</scope>
    <source>
        <strain evidence="7 8">LV19</strain>
    </source>
</reference>
<protein>
    <recommendedName>
        <fullName evidence="6">Peptide deformylase</fullName>
        <shortName evidence="6">PDF</shortName>
        <ecNumber evidence="6">3.5.1.88</ecNumber>
    </recommendedName>
    <alternativeName>
        <fullName evidence="6">Polypeptide deformylase</fullName>
    </alternativeName>
</protein>
<keyword evidence="4 6" id="KW-0648">Protein biosynthesis</keyword>
<dbReference type="PRINTS" id="PR01576">
    <property type="entry name" value="PDEFORMYLASE"/>
</dbReference>
<keyword evidence="2 6" id="KW-0479">Metal-binding</keyword>
<feature type="binding site" evidence="6">
    <location>
        <position position="163"/>
    </location>
    <ligand>
        <name>Fe cation</name>
        <dbReference type="ChEBI" id="CHEBI:24875"/>
    </ligand>
</feature>
<feature type="active site" evidence="6">
    <location>
        <position position="160"/>
    </location>
</feature>
<proteinExistence type="inferred from homology"/>
<dbReference type="FunFam" id="3.90.45.10:FF:000002">
    <property type="entry name" value="Peptide deformylase"/>
    <property type="match status" value="1"/>
</dbReference>
<dbReference type="HAMAP" id="MF_00163">
    <property type="entry name" value="Pep_deformylase"/>
    <property type="match status" value="1"/>
</dbReference>
<sequence>MKINMDTIIQDPNPVLRAQAKPVPLPLSDEDRETLMTMLQYVRDSQDEALAEANNLQPAVGIAAPQIGVSKQMSAIRLVDYNDDDEEIVSEYALVNPRIISHSEKKCALSLGEGCLSIREEHAGFVPRHLRVKVKAYDALLDKEIVIQLSNYASIVFQHEIDHLHGVLFYDTINTENPWDDSNLKIIE</sequence>
<dbReference type="GO" id="GO:0046872">
    <property type="term" value="F:metal ion binding"/>
    <property type="evidence" value="ECO:0007669"/>
    <property type="project" value="UniProtKB-KW"/>
</dbReference>
<dbReference type="GO" id="GO:0006412">
    <property type="term" value="P:translation"/>
    <property type="evidence" value="ECO:0007669"/>
    <property type="project" value="UniProtKB-UniRule"/>
</dbReference>
<dbReference type="SUPFAM" id="SSF56420">
    <property type="entry name" value="Peptide deformylase"/>
    <property type="match status" value="1"/>
</dbReference>
<feature type="binding site" evidence="6">
    <location>
        <position position="159"/>
    </location>
    <ligand>
        <name>Fe cation</name>
        <dbReference type="ChEBI" id="CHEBI:24875"/>
    </ligand>
</feature>
<comment type="catalytic activity">
    <reaction evidence="6">
        <text>N-terminal N-formyl-L-methionyl-[peptide] + H2O = N-terminal L-methionyl-[peptide] + formate</text>
        <dbReference type="Rhea" id="RHEA:24420"/>
        <dbReference type="Rhea" id="RHEA-COMP:10639"/>
        <dbReference type="Rhea" id="RHEA-COMP:10640"/>
        <dbReference type="ChEBI" id="CHEBI:15377"/>
        <dbReference type="ChEBI" id="CHEBI:15740"/>
        <dbReference type="ChEBI" id="CHEBI:49298"/>
        <dbReference type="ChEBI" id="CHEBI:64731"/>
        <dbReference type="EC" id="3.5.1.88"/>
    </reaction>
</comment>
<accession>A0A0X8H2A4</accession>
<evidence type="ECO:0000313" key="7">
    <source>
        <dbReference type="EMBL" id="AMC94639.1"/>
    </source>
</evidence>
<feature type="binding site" evidence="6">
    <location>
        <position position="115"/>
    </location>
    <ligand>
        <name>Fe cation</name>
        <dbReference type="ChEBI" id="CHEBI:24875"/>
    </ligand>
</feature>
<evidence type="ECO:0000256" key="6">
    <source>
        <dbReference type="HAMAP-Rule" id="MF_00163"/>
    </source>
</evidence>
<dbReference type="OrthoDB" id="9784988at2"/>
<keyword evidence="5 6" id="KW-0408">Iron</keyword>
<evidence type="ECO:0000313" key="8">
    <source>
        <dbReference type="Proteomes" id="UP000063781"/>
    </source>
</evidence>
<dbReference type="CDD" id="cd00487">
    <property type="entry name" value="Pep_deformylase"/>
    <property type="match status" value="1"/>
</dbReference>
<dbReference type="STRING" id="1514105.AOC36_05495"/>
<dbReference type="Proteomes" id="UP000063781">
    <property type="component" value="Chromosome"/>
</dbReference>
<keyword evidence="8" id="KW-1185">Reference proteome</keyword>
<comment type="cofactor">
    <cofactor evidence="6">
        <name>Fe(2+)</name>
        <dbReference type="ChEBI" id="CHEBI:29033"/>
    </cofactor>
    <text evidence="6">Binds 1 Fe(2+) ion.</text>
</comment>